<dbReference type="PANTHER" id="PTHR45993:SF8">
    <property type="entry name" value="ZINC FINGER PROTEIN 296"/>
    <property type="match status" value="1"/>
</dbReference>
<evidence type="ECO:0000256" key="6">
    <source>
        <dbReference type="ARBA" id="ARBA00022833"/>
    </source>
</evidence>
<evidence type="ECO:0000256" key="8">
    <source>
        <dbReference type="ARBA" id="ARBA00023015"/>
    </source>
</evidence>
<feature type="non-terminal residue" evidence="13">
    <location>
        <position position="152"/>
    </location>
</feature>
<evidence type="ECO:0000256" key="10">
    <source>
        <dbReference type="ARBA" id="ARBA00023242"/>
    </source>
</evidence>
<keyword evidence="2" id="KW-1017">Isopeptide bond</keyword>
<evidence type="ECO:0000256" key="3">
    <source>
        <dbReference type="ARBA" id="ARBA00022723"/>
    </source>
</evidence>
<comment type="caution">
    <text evidence="13">The sequence shown here is derived from an EMBL/GenBank/DDBJ whole genome shotgun (WGS) entry which is preliminary data.</text>
</comment>
<keyword evidence="8" id="KW-0805">Transcription regulation</keyword>
<evidence type="ECO:0000313" key="14">
    <source>
        <dbReference type="Proteomes" id="UP001444071"/>
    </source>
</evidence>
<feature type="domain" description="BCL-11A-like CCHC zinc finger" evidence="12">
    <location>
        <begin position="51"/>
        <end position="77"/>
    </location>
</feature>
<dbReference type="Pfam" id="PF25491">
    <property type="entry name" value="CCHC_BCL-11A"/>
    <property type="match status" value="1"/>
</dbReference>
<gene>
    <name evidence="13" type="ORF">XENORESO_017543</name>
</gene>
<evidence type="ECO:0000259" key="12">
    <source>
        <dbReference type="Pfam" id="PF25491"/>
    </source>
</evidence>
<evidence type="ECO:0000256" key="7">
    <source>
        <dbReference type="ARBA" id="ARBA00022843"/>
    </source>
</evidence>
<dbReference type="PANTHER" id="PTHR45993">
    <property type="entry name" value="B-CELL LYMPHOMA/LEUKEMIA 11"/>
    <property type="match status" value="1"/>
</dbReference>
<evidence type="ECO:0000256" key="1">
    <source>
        <dbReference type="ARBA" id="ARBA00004123"/>
    </source>
</evidence>
<feature type="region of interest" description="Disordered" evidence="11">
    <location>
        <begin position="81"/>
        <end position="152"/>
    </location>
</feature>
<proteinExistence type="predicted"/>
<feature type="compositionally biased region" description="Basic and acidic residues" evidence="11">
    <location>
        <begin position="111"/>
        <end position="123"/>
    </location>
</feature>
<keyword evidence="9" id="KW-0804">Transcription</keyword>
<evidence type="ECO:0000256" key="9">
    <source>
        <dbReference type="ARBA" id="ARBA00023163"/>
    </source>
</evidence>
<feature type="region of interest" description="Disordered" evidence="11">
    <location>
        <begin position="1"/>
        <end position="51"/>
    </location>
</feature>
<evidence type="ECO:0000256" key="5">
    <source>
        <dbReference type="ARBA" id="ARBA00022771"/>
    </source>
</evidence>
<reference evidence="13 14" key="1">
    <citation type="submission" date="2021-06" db="EMBL/GenBank/DDBJ databases">
        <authorList>
            <person name="Palmer J.M."/>
        </authorList>
    </citation>
    <scope>NUCLEOTIDE SEQUENCE [LARGE SCALE GENOMIC DNA]</scope>
    <source>
        <strain evidence="13 14">XR_2019</strain>
        <tissue evidence="13">Muscle</tissue>
    </source>
</reference>
<accession>A0ABV0WTH2</accession>
<dbReference type="InterPro" id="IPR057448">
    <property type="entry name" value="BCL-11A_Znf_CCHC"/>
</dbReference>
<comment type="subcellular location">
    <subcellularLocation>
        <location evidence="1">Nucleus</location>
    </subcellularLocation>
</comment>
<evidence type="ECO:0000256" key="4">
    <source>
        <dbReference type="ARBA" id="ARBA00022737"/>
    </source>
</evidence>
<keyword evidence="7" id="KW-0832">Ubl conjugation</keyword>
<dbReference type="InterPro" id="IPR051497">
    <property type="entry name" value="Dev/Hematopoietic_TF"/>
</dbReference>
<keyword evidence="5" id="KW-0863">Zinc-finger</keyword>
<dbReference type="EMBL" id="JAHRIM010070665">
    <property type="protein sequence ID" value="MEQ2272928.1"/>
    <property type="molecule type" value="Genomic_DNA"/>
</dbReference>
<organism evidence="13 14">
    <name type="scientific">Xenotaenia resolanae</name>
    <dbReference type="NCBI Taxonomy" id="208358"/>
    <lineage>
        <taxon>Eukaryota</taxon>
        <taxon>Metazoa</taxon>
        <taxon>Chordata</taxon>
        <taxon>Craniata</taxon>
        <taxon>Vertebrata</taxon>
        <taxon>Euteleostomi</taxon>
        <taxon>Actinopterygii</taxon>
        <taxon>Neopterygii</taxon>
        <taxon>Teleostei</taxon>
        <taxon>Neoteleostei</taxon>
        <taxon>Acanthomorphata</taxon>
        <taxon>Ovalentaria</taxon>
        <taxon>Atherinomorphae</taxon>
        <taxon>Cyprinodontiformes</taxon>
        <taxon>Goodeidae</taxon>
        <taxon>Xenotaenia</taxon>
    </lineage>
</organism>
<keyword evidence="10" id="KW-0539">Nucleus</keyword>
<keyword evidence="6" id="KW-0862">Zinc</keyword>
<sequence length="152" mass="16245">MSRRKLGSRPQHLSAIQAPDVSEMEEAADSSDDHHLPPPPQVRAPENGSDLLTCGECSQAFPLAHILAFIQHKQGGCISRNQAGGVTPPSPAGRAGRQQVTSAEPRPGFIELRRGASRDRSWGEEPSLSVRAELSKSGEATQQGGRLLMSDC</sequence>
<keyword evidence="4" id="KW-0677">Repeat</keyword>
<evidence type="ECO:0000313" key="13">
    <source>
        <dbReference type="EMBL" id="MEQ2272928.1"/>
    </source>
</evidence>
<evidence type="ECO:0000256" key="11">
    <source>
        <dbReference type="SAM" id="MobiDB-lite"/>
    </source>
</evidence>
<keyword evidence="3" id="KW-0479">Metal-binding</keyword>
<evidence type="ECO:0000256" key="2">
    <source>
        <dbReference type="ARBA" id="ARBA00022499"/>
    </source>
</evidence>
<protein>
    <recommendedName>
        <fullName evidence="12">BCL-11A-like CCHC zinc finger domain-containing protein</fullName>
    </recommendedName>
</protein>
<dbReference type="Proteomes" id="UP001444071">
    <property type="component" value="Unassembled WGS sequence"/>
</dbReference>
<keyword evidence="14" id="KW-1185">Reference proteome</keyword>
<name>A0ABV0WTH2_9TELE</name>